<accession>A0A2I1PA96</accession>
<evidence type="ECO:0000256" key="6">
    <source>
        <dbReference type="ARBA" id="ARBA00023004"/>
    </source>
</evidence>
<proteinExistence type="predicted"/>
<dbReference type="InterPro" id="IPR036318">
    <property type="entry name" value="FAD-bd_PCMH-like_sf"/>
</dbReference>
<keyword evidence="6" id="KW-0408">Iron</keyword>
<dbReference type="InterPro" id="IPR017896">
    <property type="entry name" value="4Fe4S_Fe-S-bd"/>
</dbReference>
<dbReference type="SUPFAM" id="SSF55103">
    <property type="entry name" value="FAD-linked oxidases, C-terminal domain"/>
    <property type="match status" value="1"/>
</dbReference>
<dbReference type="InterPro" id="IPR004113">
    <property type="entry name" value="FAD-bd_oxidored_4_C"/>
</dbReference>
<dbReference type="Gene3D" id="1.10.45.10">
    <property type="entry name" value="Vanillyl-alcohol Oxidase, Chain A, domain 4"/>
    <property type="match status" value="1"/>
</dbReference>
<evidence type="ECO:0000256" key="1">
    <source>
        <dbReference type="ARBA" id="ARBA00001974"/>
    </source>
</evidence>
<dbReference type="AlphaFoldDB" id="A0A2I1PA96"/>
<dbReference type="InterPro" id="IPR016171">
    <property type="entry name" value="Vanillyl_alc_oxidase_C-sub2"/>
</dbReference>
<evidence type="ECO:0000313" key="11">
    <source>
        <dbReference type="EMBL" id="PKZ41559.1"/>
    </source>
</evidence>
<dbReference type="PROSITE" id="PS51379">
    <property type="entry name" value="4FE4S_FER_2"/>
    <property type="match status" value="1"/>
</dbReference>
<evidence type="ECO:0000313" key="12">
    <source>
        <dbReference type="Proteomes" id="UP000234206"/>
    </source>
</evidence>
<dbReference type="GO" id="GO:1903457">
    <property type="term" value="P:lactate catabolic process"/>
    <property type="evidence" value="ECO:0007669"/>
    <property type="project" value="TreeGrafter"/>
</dbReference>
<comment type="cofactor">
    <cofactor evidence="1">
        <name>FAD</name>
        <dbReference type="ChEBI" id="CHEBI:57692"/>
    </cofactor>
</comment>
<evidence type="ECO:0000256" key="8">
    <source>
        <dbReference type="SAM" id="MobiDB-lite"/>
    </source>
</evidence>
<dbReference type="Pfam" id="PF13183">
    <property type="entry name" value="Fer4_8"/>
    <property type="match status" value="1"/>
</dbReference>
<evidence type="ECO:0000256" key="4">
    <source>
        <dbReference type="ARBA" id="ARBA00022827"/>
    </source>
</evidence>
<name>A0A2I1PA96_9MICO</name>
<organism evidence="11 12">
    <name type="scientific">Kytococcus schroeteri</name>
    <dbReference type="NCBI Taxonomy" id="138300"/>
    <lineage>
        <taxon>Bacteria</taxon>
        <taxon>Bacillati</taxon>
        <taxon>Actinomycetota</taxon>
        <taxon>Actinomycetes</taxon>
        <taxon>Micrococcales</taxon>
        <taxon>Kytococcaceae</taxon>
        <taxon>Kytococcus</taxon>
    </lineage>
</organism>
<keyword evidence="7" id="KW-0411">Iron-sulfur</keyword>
<dbReference type="InterPro" id="IPR016166">
    <property type="entry name" value="FAD-bd_PCMH"/>
</dbReference>
<feature type="domain" description="FAD-binding PCMH-type" evidence="10">
    <location>
        <begin position="50"/>
        <end position="267"/>
    </location>
</feature>
<dbReference type="PROSITE" id="PS00198">
    <property type="entry name" value="4FE4S_FER_1"/>
    <property type="match status" value="1"/>
</dbReference>
<dbReference type="InterPro" id="IPR016164">
    <property type="entry name" value="FAD-linked_Oxase-like_C"/>
</dbReference>
<feature type="region of interest" description="Disordered" evidence="8">
    <location>
        <begin position="963"/>
        <end position="984"/>
    </location>
</feature>
<evidence type="ECO:0000256" key="3">
    <source>
        <dbReference type="ARBA" id="ARBA00022723"/>
    </source>
</evidence>
<dbReference type="Gene3D" id="3.30.465.10">
    <property type="match status" value="1"/>
</dbReference>
<dbReference type="PANTHER" id="PTHR11748">
    <property type="entry name" value="D-LACTATE DEHYDROGENASE"/>
    <property type="match status" value="1"/>
</dbReference>
<reference evidence="11 12" key="1">
    <citation type="submission" date="2017-12" db="EMBL/GenBank/DDBJ databases">
        <title>Phylogenetic diversity of female urinary microbiome.</title>
        <authorList>
            <person name="Thomas-White K."/>
            <person name="Wolfe A.J."/>
        </authorList>
    </citation>
    <scope>NUCLEOTIDE SEQUENCE [LARGE SCALE GENOMIC DNA]</scope>
    <source>
        <strain evidence="11 12">UMB1298</strain>
    </source>
</reference>
<dbReference type="GO" id="GO:0071949">
    <property type="term" value="F:FAD binding"/>
    <property type="evidence" value="ECO:0007669"/>
    <property type="project" value="InterPro"/>
</dbReference>
<dbReference type="GO" id="GO:0008720">
    <property type="term" value="F:D-lactate dehydrogenase (NAD+) activity"/>
    <property type="evidence" value="ECO:0007669"/>
    <property type="project" value="TreeGrafter"/>
</dbReference>
<dbReference type="Proteomes" id="UP000234206">
    <property type="component" value="Unassembled WGS sequence"/>
</dbReference>
<dbReference type="PROSITE" id="PS51387">
    <property type="entry name" value="FAD_PCMH"/>
    <property type="match status" value="1"/>
</dbReference>
<dbReference type="SUPFAM" id="SSF46548">
    <property type="entry name" value="alpha-helical ferredoxin"/>
    <property type="match status" value="1"/>
</dbReference>
<dbReference type="InterPro" id="IPR017900">
    <property type="entry name" value="4Fe4S_Fe_S_CS"/>
</dbReference>
<keyword evidence="5" id="KW-0560">Oxidoreductase</keyword>
<keyword evidence="3" id="KW-0479">Metal-binding</keyword>
<protein>
    <submittedName>
        <fullName evidence="11">FAD-binding oxidoreductase</fullName>
    </submittedName>
</protein>
<dbReference type="InterPro" id="IPR006094">
    <property type="entry name" value="Oxid_FAD_bind_N"/>
</dbReference>
<dbReference type="GO" id="GO:0051536">
    <property type="term" value="F:iron-sulfur cluster binding"/>
    <property type="evidence" value="ECO:0007669"/>
    <property type="project" value="UniProtKB-KW"/>
</dbReference>
<dbReference type="SUPFAM" id="SSF56176">
    <property type="entry name" value="FAD-binding/transporter-associated domain-like"/>
    <property type="match status" value="1"/>
</dbReference>
<feature type="domain" description="4Fe-4S ferredoxin-type" evidence="9">
    <location>
        <begin position="609"/>
        <end position="641"/>
    </location>
</feature>
<evidence type="ECO:0000256" key="7">
    <source>
        <dbReference type="ARBA" id="ARBA00023014"/>
    </source>
</evidence>
<evidence type="ECO:0000259" key="9">
    <source>
        <dbReference type="PROSITE" id="PS51379"/>
    </source>
</evidence>
<keyword evidence="12" id="KW-1185">Reference proteome</keyword>
<gene>
    <name evidence="11" type="ORF">CYJ76_06660</name>
</gene>
<evidence type="ECO:0000256" key="2">
    <source>
        <dbReference type="ARBA" id="ARBA00022630"/>
    </source>
</evidence>
<keyword evidence="2" id="KW-0285">Flavoprotein</keyword>
<dbReference type="GO" id="GO:0004458">
    <property type="term" value="F:D-lactate dehydrogenase (cytochrome) activity"/>
    <property type="evidence" value="ECO:0007669"/>
    <property type="project" value="TreeGrafter"/>
</dbReference>
<dbReference type="EMBL" id="PKIZ01000011">
    <property type="protein sequence ID" value="PKZ41559.1"/>
    <property type="molecule type" value="Genomic_DNA"/>
</dbReference>
<keyword evidence="4" id="KW-0274">FAD</keyword>
<dbReference type="Pfam" id="PF02913">
    <property type="entry name" value="FAD-oxidase_C"/>
    <property type="match status" value="1"/>
</dbReference>
<dbReference type="GO" id="GO:0046872">
    <property type="term" value="F:metal ion binding"/>
    <property type="evidence" value="ECO:0007669"/>
    <property type="project" value="UniProtKB-KW"/>
</dbReference>
<comment type="caution">
    <text evidence="11">The sequence shown here is derived from an EMBL/GenBank/DDBJ whole genome shotgun (WGS) entry which is preliminary data.</text>
</comment>
<dbReference type="Pfam" id="PF02754">
    <property type="entry name" value="CCG"/>
    <property type="match status" value="1"/>
</dbReference>
<dbReference type="Gene3D" id="3.30.70.2740">
    <property type="match status" value="1"/>
</dbReference>
<evidence type="ECO:0000259" key="10">
    <source>
        <dbReference type="PROSITE" id="PS51387"/>
    </source>
</evidence>
<dbReference type="OrthoDB" id="9770306at2"/>
<evidence type="ECO:0000256" key="5">
    <source>
        <dbReference type="ARBA" id="ARBA00023002"/>
    </source>
</evidence>
<dbReference type="RefSeq" id="WP_101849612.1">
    <property type="nucleotide sequence ID" value="NZ_PKIZ01000011.1"/>
</dbReference>
<dbReference type="InterPro" id="IPR004017">
    <property type="entry name" value="Cys_rich_dom"/>
</dbReference>
<dbReference type="PANTHER" id="PTHR11748:SF119">
    <property type="entry name" value="D-2-HYDROXYGLUTARATE DEHYDROGENASE"/>
    <property type="match status" value="1"/>
</dbReference>
<dbReference type="InterPro" id="IPR016169">
    <property type="entry name" value="FAD-bd_PCMH_sub2"/>
</dbReference>
<dbReference type="Pfam" id="PF01565">
    <property type="entry name" value="FAD_binding_4"/>
    <property type="match status" value="1"/>
</dbReference>
<sequence length="984" mass="103723">MTWRSAPCSGGSVAVVSSSRLVARLRAVGLSDVRDDAAIRGTHSSDASLYRVEPQAVVFPRHADEVTLAVQTARAEGLPLTARGAGTSIAGNAIGPGIVLDFRRHMQQVLELDPEAGTARVQPGVVQARLQDAARPHGLRFGPDPSTSTRCTIGGMIGNNACGSRSLAYGRTSDNVLGARGVWADGSPLDTSPVDAGTAALRERLASVVASDLATVRTEFARFGRQASGYALEHLLPEKGVDLARFLVGSEGTLAVLTEATVRLVRAPAHTRLVVIGFDTMPAAADAVPTLLTQGLTACEGLDRRLVDVLVERRGPASVPELPRGDAWLFCEVAAETAGELEAASTALVATARIDAGAVDVRAVPKATEAAALWRIRSDGAGLAGRSPAGRPAWAGWEDAAVPPERLGEYLRGFDDLLAAYDLSAAPYGHFGEGCMHVRLDLPLGAPGGVARSRAFLEDAARLVAGFGGSCSGEHGDGRARSELLPLMYSERALALFGAVKHACDPDGLLNPGVLVDPAPLDADLRLPGATCDLPTPAFAYPEDGGSFSAAVHRCTGVGKCTADGVLDGAQTVMCPSWLATREEEHSTRGRARLLQEVVNGSSELTVDSPAVHDALDLCLSCKGCSSDCPTGVDMATLKSEVLHQTYRRRLRPVTHYSLGWLPLWTVAASRMPRVANAAMQVVRRVPGAMRVAGIDPRRGLPTFARRPFWSDAGNRARAARPVTADAASSGRVVLFVDTFSNAFTPQSATAAVRVLEAAGLTVELLPRRTCCGLTWITTGQLDTARQLLRRTVDQLLPYVEAGVLVVGIEPSCTGVLRKDAVELLADDTARRVAASTFTLAEVLARVGWEPPRLDGLRVLAQPHCHHHAVMGWEADRALLEGAGAQVEALAGCCGLAGNFGVEAGHYEVSVAVAEQHLLPALRRGGHDVVLTDGFSCRLQADDLGGAQGRHLAELLAEHLGEAPRIEGRGAPDDRPHPIDEEER</sequence>